<accession>A0ABD0J5N7</accession>
<name>A0ABD0J5N7_9CAEN</name>
<protein>
    <submittedName>
        <fullName evidence="2">Uncharacterized protein</fullName>
    </submittedName>
</protein>
<reference evidence="2 3" key="1">
    <citation type="journal article" date="2023" name="Sci. Data">
        <title>Genome assembly of the Korean intertidal mud-creeper Batillaria attramentaria.</title>
        <authorList>
            <person name="Patra A.K."/>
            <person name="Ho P.T."/>
            <person name="Jun S."/>
            <person name="Lee S.J."/>
            <person name="Kim Y."/>
            <person name="Won Y.J."/>
        </authorList>
    </citation>
    <scope>NUCLEOTIDE SEQUENCE [LARGE SCALE GENOMIC DNA]</scope>
    <source>
        <strain evidence="2">Wonlab-2016</strain>
    </source>
</reference>
<keyword evidence="1" id="KW-1133">Transmembrane helix</keyword>
<gene>
    <name evidence="2" type="ORF">BaRGS_00038567</name>
</gene>
<sequence length="120" mass="13467">RNTCLLHVKTNRQWTPFFSTQAEPRLMVDFEGSTTKRANNLGVKSSLIGFSTSGYSVQVALKVAVMSLAFVGMASYGHIYRLLYYQEPSYSSNNSSSNLAFSHREIIKETANIPTDRNLH</sequence>
<keyword evidence="1" id="KW-0812">Transmembrane</keyword>
<feature type="non-terminal residue" evidence="2">
    <location>
        <position position="1"/>
    </location>
</feature>
<evidence type="ECO:0000313" key="3">
    <source>
        <dbReference type="Proteomes" id="UP001519460"/>
    </source>
</evidence>
<proteinExistence type="predicted"/>
<keyword evidence="1" id="KW-0472">Membrane</keyword>
<dbReference type="AlphaFoldDB" id="A0ABD0J5N7"/>
<feature type="non-terminal residue" evidence="2">
    <location>
        <position position="120"/>
    </location>
</feature>
<organism evidence="2 3">
    <name type="scientific">Batillaria attramentaria</name>
    <dbReference type="NCBI Taxonomy" id="370345"/>
    <lineage>
        <taxon>Eukaryota</taxon>
        <taxon>Metazoa</taxon>
        <taxon>Spiralia</taxon>
        <taxon>Lophotrochozoa</taxon>
        <taxon>Mollusca</taxon>
        <taxon>Gastropoda</taxon>
        <taxon>Caenogastropoda</taxon>
        <taxon>Sorbeoconcha</taxon>
        <taxon>Cerithioidea</taxon>
        <taxon>Batillariidae</taxon>
        <taxon>Batillaria</taxon>
    </lineage>
</organism>
<evidence type="ECO:0000256" key="1">
    <source>
        <dbReference type="SAM" id="Phobius"/>
    </source>
</evidence>
<dbReference type="Proteomes" id="UP001519460">
    <property type="component" value="Unassembled WGS sequence"/>
</dbReference>
<evidence type="ECO:0000313" key="2">
    <source>
        <dbReference type="EMBL" id="KAK7462010.1"/>
    </source>
</evidence>
<keyword evidence="3" id="KW-1185">Reference proteome</keyword>
<comment type="caution">
    <text evidence="2">The sequence shown here is derived from an EMBL/GenBank/DDBJ whole genome shotgun (WGS) entry which is preliminary data.</text>
</comment>
<dbReference type="EMBL" id="JACVVK020000628">
    <property type="protein sequence ID" value="KAK7462010.1"/>
    <property type="molecule type" value="Genomic_DNA"/>
</dbReference>
<feature type="transmembrane region" description="Helical" evidence="1">
    <location>
        <begin position="55"/>
        <end position="76"/>
    </location>
</feature>